<protein>
    <recommendedName>
        <fullName evidence="4">GTP-binding protein 2</fullName>
    </recommendedName>
</protein>
<dbReference type="PANTHER" id="PTHR43721">
    <property type="entry name" value="ELONGATION FACTOR TU-RELATED"/>
    <property type="match status" value="1"/>
</dbReference>
<feature type="region of interest" description="Disordered" evidence="1">
    <location>
        <begin position="278"/>
        <end position="322"/>
    </location>
</feature>
<proteinExistence type="predicted"/>
<dbReference type="InterPro" id="IPR050055">
    <property type="entry name" value="EF-Tu_GTPase"/>
</dbReference>
<accession>A0A9P6JTA7</accession>
<dbReference type="OrthoDB" id="248233at2759"/>
<feature type="region of interest" description="Disordered" evidence="1">
    <location>
        <begin position="1"/>
        <end position="35"/>
    </location>
</feature>
<comment type="caution">
    <text evidence="2">The sequence shown here is derived from an EMBL/GenBank/DDBJ whole genome shotgun (WGS) entry which is preliminary data.</text>
</comment>
<organism evidence="2 3">
    <name type="scientific">Crepidotus variabilis</name>
    <dbReference type="NCBI Taxonomy" id="179855"/>
    <lineage>
        <taxon>Eukaryota</taxon>
        <taxon>Fungi</taxon>
        <taxon>Dikarya</taxon>
        <taxon>Basidiomycota</taxon>
        <taxon>Agaricomycotina</taxon>
        <taxon>Agaricomycetes</taxon>
        <taxon>Agaricomycetidae</taxon>
        <taxon>Agaricales</taxon>
        <taxon>Agaricineae</taxon>
        <taxon>Crepidotaceae</taxon>
        <taxon>Crepidotus</taxon>
    </lineage>
</organism>
<sequence>MFGESESESPRVPSPWDSFISTPPSSSPGQSVAHSPSSLSVELIPKLVAESDEGNVEYKLQLLDPSPARFARLVTQMKWRLLEGGGQAYYELGVADSGDLIGLPRAELEQSLETLEMMAGEIGASVIVVKEIEVPAILATLAKRKRISDKDGTPSSLSSTECGDSTATETETETETDSLTGTDQEDDLAMTVVLRKPSGDDSGHTTIFSMDSEPEDTANTTDDERLNSSSSPRVTIDLEISSVFKPRPMKARIHNHPNYAHLIGGKNKRAKKNKDFIKDKYTHNRQTSEEPMVRGGEKPDKATLRRQGRDRRRDEKKKTLEARATQGIETVRQVTITQSSHLVPSADETETLVQEMGDLHVALVEEPLSLSTSLPMDSLATAVATTFEDFEDDSDVFGSPTRKTGLPSFPTFTGTSGESHLDVDAAAIAGAIGVDVNEGAEDDLGVEKRLIVEALVVRKMSLEEAFLDFGGFSLI</sequence>
<keyword evidence="3" id="KW-1185">Reference proteome</keyword>
<feature type="compositionally biased region" description="Polar residues" evidence="1">
    <location>
        <begin position="153"/>
        <end position="165"/>
    </location>
</feature>
<dbReference type="AlphaFoldDB" id="A0A9P6JTA7"/>
<name>A0A9P6JTA7_9AGAR</name>
<evidence type="ECO:0008006" key="4">
    <source>
        <dbReference type="Google" id="ProtNLM"/>
    </source>
</evidence>
<dbReference type="Proteomes" id="UP000807306">
    <property type="component" value="Unassembled WGS sequence"/>
</dbReference>
<feature type="region of interest" description="Disordered" evidence="1">
    <location>
        <begin position="148"/>
        <end position="232"/>
    </location>
</feature>
<feature type="compositionally biased region" description="Basic and acidic residues" evidence="1">
    <location>
        <begin position="311"/>
        <end position="321"/>
    </location>
</feature>
<reference evidence="2" key="1">
    <citation type="submission" date="2020-11" db="EMBL/GenBank/DDBJ databases">
        <authorList>
            <consortium name="DOE Joint Genome Institute"/>
            <person name="Ahrendt S."/>
            <person name="Riley R."/>
            <person name="Andreopoulos W."/>
            <person name="Labutti K."/>
            <person name="Pangilinan J."/>
            <person name="Ruiz-Duenas F.J."/>
            <person name="Barrasa J.M."/>
            <person name="Sanchez-Garcia M."/>
            <person name="Camarero S."/>
            <person name="Miyauchi S."/>
            <person name="Serrano A."/>
            <person name="Linde D."/>
            <person name="Babiker R."/>
            <person name="Drula E."/>
            <person name="Ayuso-Fernandez I."/>
            <person name="Pacheco R."/>
            <person name="Padilla G."/>
            <person name="Ferreira P."/>
            <person name="Barriuso J."/>
            <person name="Kellner H."/>
            <person name="Castanera R."/>
            <person name="Alfaro M."/>
            <person name="Ramirez L."/>
            <person name="Pisabarro A.G."/>
            <person name="Kuo A."/>
            <person name="Tritt A."/>
            <person name="Lipzen A."/>
            <person name="He G."/>
            <person name="Yan M."/>
            <person name="Ng V."/>
            <person name="Cullen D."/>
            <person name="Martin F."/>
            <person name="Rosso M.-N."/>
            <person name="Henrissat B."/>
            <person name="Hibbett D."/>
            <person name="Martinez A.T."/>
            <person name="Grigoriev I.V."/>
        </authorList>
    </citation>
    <scope>NUCLEOTIDE SEQUENCE</scope>
    <source>
        <strain evidence="2">CBS 506.95</strain>
    </source>
</reference>
<dbReference type="PANTHER" id="PTHR43721:SF9">
    <property type="entry name" value="GTP-BINDING PROTEIN 1"/>
    <property type="match status" value="1"/>
</dbReference>
<feature type="compositionally biased region" description="Basic and acidic residues" evidence="1">
    <location>
        <begin position="278"/>
        <end position="303"/>
    </location>
</feature>
<dbReference type="EMBL" id="MU157835">
    <property type="protein sequence ID" value="KAF9531380.1"/>
    <property type="molecule type" value="Genomic_DNA"/>
</dbReference>
<feature type="compositionally biased region" description="Polar residues" evidence="1">
    <location>
        <begin position="19"/>
        <end position="35"/>
    </location>
</feature>
<evidence type="ECO:0000313" key="3">
    <source>
        <dbReference type="Proteomes" id="UP000807306"/>
    </source>
</evidence>
<evidence type="ECO:0000256" key="1">
    <source>
        <dbReference type="SAM" id="MobiDB-lite"/>
    </source>
</evidence>
<gene>
    <name evidence="2" type="ORF">CPB83DRAFT_809035</name>
</gene>
<dbReference type="GO" id="GO:0003746">
    <property type="term" value="F:translation elongation factor activity"/>
    <property type="evidence" value="ECO:0007669"/>
    <property type="project" value="TreeGrafter"/>
</dbReference>
<evidence type="ECO:0000313" key="2">
    <source>
        <dbReference type="EMBL" id="KAF9531380.1"/>
    </source>
</evidence>